<dbReference type="InterPro" id="IPR040976">
    <property type="entry name" value="Pkinase_fungal"/>
</dbReference>
<keyword evidence="4" id="KW-1185">Reference proteome</keyword>
<feature type="domain" description="Fungal-type protein kinase" evidence="2">
    <location>
        <begin position="221"/>
        <end position="557"/>
    </location>
</feature>
<dbReference type="SUPFAM" id="SSF56112">
    <property type="entry name" value="Protein kinase-like (PK-like)"/>
    <property type="match status" value="2"/>
</dbReference>
<evidence type="ECO:0000313" key="4">
    <source>
        <dbReference type="Proteomes" id="UP000807469"/>
    </source>
</evidence>
<dbReference type="Proteomes" id="UP000807469">
    <property type="component" value="Unassembled WGS sequence"/>
</dbReference>
<comment type="caution">
    <text evidence="3">The sequence shown here is derived from an EMBL/GenBank/DDBJ whole genome shotgun (WGS) entry which is preliminary data.</text>
</comment>
<dbReference type="PROSITE" id="PS00109">
    <property type="entry name" value="PROTEIN_KINASE_TYR"/>
    <property type="match status" value="1"/>
</dbReference>
<dbReference type="InterPro" id="IPR011009">
    <property type="entry name" value="Kinase-like_dom_sf"/>
</dbReference>
<dbReference type="Pfam" id="PF17667">
    <property type="entry name" value="Pkinase_fungal"/>
    <property type="match status" value="1"/>
</dbReference>
<gene>
    <name evidence="3" type="ORF">BDN70DRAFT_865329</name>
</gene>
<dbReference type="PROSITE" id="PS01137">
    <property type="entry name" value="TATD_1"/>
    <property type="match status" value="1"/>
</dbReference>
<dbReference type="PANTHER" id="PTHR38248:SF2">
    <property type="entry name" value="FUNK1 11"/>
    <property type="match status" value="1"/>
</dbReference>
<evidence type="ECO:0000313" key="3">
    <source>
        <dbReference type="EMBL" id="KAF9475140.1"/>
    </source>
</evidence>
<dbReference type="EMBL" id="MU155346">
    <property type="protein sequence ID" value="KAF9475140.1"/>
    <property type="molecule type" value="Genomic_DNA"/>
</dbReference>
<accession>A0A9P5YUU8</accession>
<dbReference type="Gene3D" id="1.10.510.10">
    <property type="entry name" value="Transferase(Phosphotransferase) domain 1"/>
    <property type="match status" value="1"/>
</dbReference>
<organism evidence="3 4">
    <name type="scientific">Pholiota conissans</name>
    <dbReference type="NCBI Taxonomy" id="109636"/>
    <lineage>
        <taxon>Eukaryota</taxon>
        <taxon>Fungi</taxon>
        <taxon>Dikarya</taxon>
        <taxon>Basidiomycota</taxon>
        <taxon>Agaricomycotina</taxon>
        <taxon>Agaricomycetes</taxon>
        <taxon>Agaricomycetidae</taxon>
        <taxon>Agaricales</taxon>
        <taxon>Agaricineae</taxon>
        <taxon>Strophariaceae</taxon>
        <taxon>Pholiota</taxon>
    </lineage>
</organism>
<reference evidence="3" key="1">
    <citation type="submission" date="2020-11" db="EMBL/GenBank/DDBJ databases">
        <authorList>
            <consortium name="DOE Joint Genome Institute"/>
            <person name="Ahrendt S."/>
            <person name="Riley R."/>
            <person name="Andreopoulos W."/>
            <person name="Labutti K."/>
            <person name="Pangilinan J."/>
            <person name="Ruiz-Duenas F.J."/>
            <person name="Barrasa J.M."/>
            <person name="Sanchez-Garcia M."/>
            <person name="Camarero S."/>
            <person name="Miyauchi S."/>
            <person name="Serrano A."/>
            <person name="Linde D."/>
            <person name="Babiker R."/>
            <person name="Drula E."/>
            <person name="Ayuso-Fernandez I."/>
            <person name="Pacheco R."/>
            <person name="Padilla G."/>
            <person name="Ferreira P."/>
            <person name="Barriuso J."/>
            <person name="Kellner H."/>
            <person name="Castanera R."/>
            <person name="Alfaro M."/>
            <person name="Ramirez L."/>
            <person name="Pisabarro A.G."/>
            <person name="Kuo A."/>
            <person name="Tritt A."/>
            <person name="Lipzen A."/>
            <person name="He G."/>
            <person name="Yan M."/>
            <person name="Ng V."/>
            <person name="Cullen D."/>
            <person name="Martin F."/>
            <person name="Rosso M.-N."/>
            <person name="Henrissat B."/>
            <person name="Hibbett D."/>
            <person name="Martinez A.T."/>
            <person name="Grigoriev I.V."/>
        </authorList>
    </citation>
    <scope>NUCLEOTIDE SEQUENCE</scope>
    <source>
        <strain evidence="3">CIRM-BRFM 674</strain>
    </source>
</reference>
<dbReference type="InterPro" id="IPR018228">
    <property type="entry name" value="DNase_TatD-rel_CS"/>
</dbReference>
<sequence>MLRASTHTMAKSSSSTAAPAGNSTLSERFYTLKTPQGRPMRPLPKSTPPDRKPPGALYNFNAIMDADYPNSQLAKEMKGHFVGAMPPQDFIDRFLYKPDFPSCPQVPAAWSRVYKPDFLRESAMCKPFIDAVAAFTPGLKFFDTHRHPDNDAYGYAPDVSGYDKDNLPDSYKRTDFSKMSLFLEFVLDPNDDPFEDPPLDTYDKNNFDFERETKESKLIRSRIGRYSASISGTQFRLNVFSVSICGPKARFIRWDRAGAIVSRSFNYIQSPNILATFFWCYSHASRLDRGHDPSVSKPSKKEKEAAVDVFWREKGIFHSEFLKVMVPDRESPKDEKGVLIPLPLEYLSSSPFARATRPTLAYDLEKKRLVFMKDYWRPKDNPKEGDIYAHLHKHGVRHIAEFGAGNDVRNHATLTAKFATEGWACQRASEDTEPIIPELVQYRMTLLVIGRRLDDYHCTRNFVFAVKDAMEAHDDAYFKAKVLHRDISAGNILLTSKGGLLIDWDMSVMIDPKPQIARRPKRTGTWQFMSVKLLEKPYKVQDIADDRESAFWVILWLALRTRYSHPLIEDADAEDLLPMFDYSFINKRGEAKGGEGKRSFLTKPIPVSFDGVPYLDSLLTELRKAFRDHILEDGDNEEELHSEGWLVDILQKHLDKNSWPTNDSPDALDYVSKVITGRKRLAGVQLRRNRTII</sequence>
<evidence type="ECO:0000256" key="1">
    <source>
        <dbReference type="SAM" id="MobiDB-lite"/>
    </source>
</evidence>
<dbReference type="OrthoDB" id="5592585at2759"/>
<dbReference type="PANTHER" id="PTHR38248">
    <property type="entry name" value="FUNK1 6"/>
    <property type="match status" value="1"/>
</dbReference>
<dbReference type="GO" id="GO:0004672">
    <property type="term" value="F:protein kinase activity"/>
    <property type="evidence" value="ECO:0007669"/>
    <property type="project" value="InterPro"/>
</dbReference>
<protein>
    <recommendedName>
        <fullName evidence="2">Fungal-type protein kinase domain-containing protein</fullName>
    </recommendedName>
</protein>
<feature type="compositionally biased region" description="Polar residues" evidence="1">
    <location>
        <begin position="1"/>
        <end position="26"/>
    </location>
</feature>
<feature type="region of interest" description="Disordered" evidence="1">
    <location>
        <begin position="1"/>
        <end position="54"/>
    </location>
</feature>
<dbReference type="InterPro" id="IPR008266">
    <property type="entry name" value="Tyr_kinase_AS"/>
</dbReference>
<evidence type="ECO:0000259" key="2">
    <source>
        <dbReference type="Pfam" id="PF17667"/>
    </source>
</evidence>
<dbReference type="AlphaFoldDB" id="A0A9P5YUU8"/>
<name>A0A9P5YUU8_9AGAR</name>
<proteinExistence type="predicted"/>